<evidence type="ECO:0000313" key="14">
    <source>
        <dbReference type="EMBL" id="AIX35394.1"/>
    </source>
</evidence>
<evidence type="ECO:0000313" key="12">
    <source>
        <dbReference type="EMBL" id="AIX28189.1"/>
    </source>
</evidence>
<gene>
    <name evidence="16" type="ORF">Syn7803C104_56</name>
    <name evidence="17" type="ORF">Syn7803C26_55</name>
    <name evidence="18" type="ORF">Syn7803C31_56</name>
    <name evidence="19" type="ORF">Syn7803C33_53</name>
    <name evidence="20" type="ORF">Syn7803C38_53</name>
    <name evidence="1" type="ORF">Syn7803C42_54</name>
    <name evidence="2" type="ORF">Syn7803C47_55</name>
    <name evidence="3" type="ORF">Syn7803C53_53</name>
    <name evidence="4" type="ORF">Syn7803C59_53</name>
    <name evidence="5" type="ORF">Syn7803C60_53</name>
    <name evidence="6" type="ORF">Syn7803C99_54</name>
    <name evidence="7" type="ORF">Syn7803US101_54</name>
    <name evidence="8" type="ORF">Syn7803US102_54</name>
    <name evidence="9" type="ORF">Syn7803US112_54</name>
    <name evidence="10" type="ORF">Syn7803US117_54</name>
    <name evidence="11" type="ORF">Syn7803US19_53</name>
    <name evidence="12" type="ORF">Syn7803US1_53</name>
    <name evidence="13" type="ORF">Syn7803US60_54</name>
    <name evidence="14" type="ORF">Syn7803US62_53</name>
    <name evidence="15" type="ORF">Syn7803US79_54</name>
</gene>
<dbReference type="EMBL" id="KJ019067">
    <property type="protein sequence ID" value="AIX23533.1"/>
    <property type="molecule type" value="Genomic_DNA"/>
</dbReference>
<dbReference type="Proteomes" id="UP000185388">
    <property type="component" value="Segment"/>
</dbReference>
<dbReference type="Proteomes" id="UP000185400">
    <property type="component" value="Segment"/>
</dbReference>
<dbReference type="Proteomes" id="UP000185399">
    <property type="component" value="Segment"/>
</dbReference>
<evidence type="ECO:0000313" key="11">
    <source>
        <dbReference type="EMBL" id="AIX27982.1"/>
    </source>
</evidence>
<evidence type="ECO:0000313" key="18">
    <source>
        <dbReference type="EMBL" id="AIX45188.1"/>
    </source>
</evidence>
<evidence type="ECO:0000313" key="1">
    <source>
        <dbReference type="EMBL" id="AIX14239.1"/>
    </source>
</evidence>
<dbReference type="Proteomes" id="UP000185396">
    <property type="component" value="Segment"/>
</dbReference>
<dbReference type="Proteomes" id="UP000185395">
    <property type="component" value="Segment"/>
</dbReference>
<evidence type="ECO:0000313" key="22">
    <source>
        <dbReference type="Proteomes" id="UP000185387"/>
    </source>
</evidence>
<evidence type="ECO:0000313" key="7">
    <source>
        <dbReference type="EMBL" id="AIX23533.1"/>
    </source>
</evidence>
<dbReference type="EMBL" id="KJ019068">
    <property type="protein sequence ID" value="AIX23739.1"/>
    <property type="molecule type" value="Genomic_DNA"/>
</dbReference>
<sequence>MFDTTLDLFAFNETDDRDDMIDTMGETYFKAMTTLAADNRNFDAIACYEEWVVDGKDPQDGDVEIFFAPDLTREREEN</sequence>
<evidence type="ECO:0000313" key="13">
    <source>
        <dbReference type="EMBL" id="AIX34972.1"/>
    </source>
</evidence>
<evidence type="ECO:0000313" key="19">
    <source>
        <dbReference type="EMBL" id="AIX45396.1"/>
    </source>
</evidence>
<dbReference type="Proteomes" id="UP000185392">
    <property type="component" value="Segment"/>
</dbReference>
<dbReference type="EMBL" id="KJ019158">
    <property type="protein sequence ID" value="AIX45396.1"/>
    <property type="molecule type" value="Genomic_DNA"/>
</dbReference>
<dbReference type="EMBL" id="KJ019088">
    <property type="protein sequence ID" value="AIX28189.1"/>
    <property type="molecule type" value="Genomic_DNA"/>
</dbReference>
<evidence type="ECO:0000313" key="5">
    <source>
        <dbReference type="EMBL" id="AIX17069.1"/>
    </source>
</evidence>
<proteinExistence type="predicted"/>
<evidence type="ECO:0000313" key="3">
    <source>
        <dbReference type="EMBL" id="AIX15750.1"/>
    </source>
</evidence>
<dbReference type="EMBL" id="KJ019153">
    <property type="protein sequence ID" value="AIX44267.1"/>
    <property type="molecule type" value="Genomic_DNA"/>
</dbReference>
<organism evidence="3 23">
    <name type="scientific">Synechococcus phage ACG-2014a</name>
    <dbReference type="NCBI Taxonomy" id="1493507"/>
    <lineage>
        <taxon>Viruses</taxon>
        <taxon>Duplodnaviria</taxon>
        <taxon>Heunggongvirae</taxon>
        <taxon>Uroviricota</taxon>
        <taxon>Caudoviricetes</taxon>
        <taxon>Pantevenvirales</taxon>
        <taxon>Kyanoviridae</taxon>
        <taxon>Acionnavirus</taxon>
        <taxon>Acionnavirus monteraybay</taxon>
    </lineage>
</organism>
<evidence type="ECO:0000313" key="8">
    <source>
        <dbReference type="EMBL" id="AIX23739.1"/>
    </source>
</evidence>
<dbReference type="Proteomes" id="UP000185403">
    <property type="component" value="Segment"/>
</dbReference>
<evidence type="ECO:0000313" key="17">
    <source>
        <dbReference type="EMBL" id="AIX44267.1"/>
    </source>
</evidence>
<accession>A0A0E3ETB8</accession>
<dbReference type="Proteomes" id="UP000185407">
    <property type="component" value="Segment"/>
</dbReference>
<dbReference type="Proteomes" id="UP000033004">
    <property type="component" value="Segment"/>
</dbReference>
<dbReference type="Proteomes" id="UP000185394">
    <property type="component" value="Segment"/>
</dbReference>
<dbReference type="EMBL" id="KJ019065">
    <property type="protein sequence ID" value="AIX23037.1"/>
    <property type="molecule type" value="Genomic_DNA"/>
</dbReference>
<protein>
    <submittedName>
        <fullName evidence="3">Uncharacterized protein</fullName>
    </submittedName>
</protein>
<evidence type="ECO:0000313" key="21">
    <source>
        <dbReference type="Proteomes" id="UP000033004"/>
    </source>
</evidence>
<dbReference type="EMBL" id="KJ019030">
    <property type="protein sequence ID" value="AIX15104.1"/>
    <property type="molecule type" value="Genomic_DNA"/>
</dbReference>
<dbReference type="EMBL" id="KJ019033">
    <property type="protein sequence ID" value="AIX15750.1"/>
    <property type="molecule type" value="Genomic_DNA"/>
</dbReference>
<evidence type="ECO:0000313" key="23">
    <source>
        <dbReference type="Proteomes" id="UP000185399"/>
    </source>
</evidence>
<evidence type="ECO:0000313" key="10">
    <source>
        <dbReference type="EMBL" id="AIX26569.1"/>
    </source>
</evidence>
<evidence type="ECO:0000313" key="6">
    <source>
        <dbReference type="EMBL" id="AIX23037.1"/>
    </source>
</evidence>
<evidence type="ECO:0000313" key="4">
    <source>
        <dbReference type="EMBL" id="AIX16860.1"/>
    </source>
</evidence>
<dbReference type="EMBL" id="KJ019116">
    <property type="protein sequence ID" value="AIX35394.1"/>
    <property type="molecule type" value="Genomic_DNA"/>
</dbReference>
<dbReference type="Proteomes" id="UP000185393">
    <property type="component" value="Segment"/>
</dbReference>
<evidence type="ECO:0000313" key="15">
    <source>
        <dbReference type="EMBL" id="AIX36690.1"/>
    </source>
</evidence>
<dbReference type="EMBL" id="KJ019122">
    <property type="protein sequence ID" value="AIX36690.1"/>
    <property type="molecule type" value="Genomic_DNA"/>
</dbReference>
<dbReference type="EMBL" id="KJ019038">
    <property type="protein sequence ID" value="AIX16860.1"/>
    <property type="molecule type" value="Genomic_DNA"/>
</dbReference>
<dbReference type="Proteomes" id="UP000185408">
    <property type="component" value="Segment"/>
</dbReference>
<dbReference type="EMBL" id="KJ019081">
    <property type="protein sequence ID" value="AIX26569.1"/>
    <property type="molecule type" value="Genomic_DNA"/>
</dbReference>
<dbReference type="Proteomes" id="UP000185391">
    <property type="component" value="Segment"/>
</dbReference>
<dbReference type="EMBL" id="KJ019087">
    <property type="protein sequence ID" value="AIX27982.1"/>
    <property type="molecule type" value="Genomic_DNA"/>
</dbReference>
<dbReference type="EMBL" id="KJ019157">
    <property type="protein sequence ID" value="AIX45188.1"/>
    <property type="molecule type" value="Genomic_DNA"/>
</dbReference>
<dbReference type="Proteomes" id="UP000185406">
    <property type="component" value="Segment"/>
</dbReference>
<dbReference type="EMBL" id="KJ019039">
    <property type="protein sequence ID" value="AIX17069.1"/>
    <property type="molecule type" value="Genomic_DNA"/>
</dbReference>
<evidence type="ECO:0000313" key="9">
    <source>
        <dbReference type="EMBL" id="AIX25486.1"/>
    </source>
</evidence>
<evidence type="ECO:0000313" key="2">
    <source>
        <dbReference type="EMBL" id="AIX15104.1"/>
    </source>
</evidence>
<dbReference type="Proteomes" id="UP000185398">
    <property type="component" value="Segment"/>
</dbReference>
<dbReference type="Proteomes" id="UP000185409">
    <property type="component" value="Segment"/>
</dbReference>
<dbReference type="Proteomes" id="UP000185402">
    <property type="component" value="Segment"/>
</dbReference>
<name>A0A0E3ETB8_9CAUD</name>
<dbReference type="EMBL" id="KJ019137">
    <property type="protein sequence ID" value="AIX40000.1"/>
    <property type="molecule type" value="Genomic_DNA"/>
</dbReference>
<dbReference type="EMBL" id="KJ019076">
    <property type="protein sequence ID" value="AIX25486.1"/>
    <property type="molecule type" value="Genomic_DNA"/>
</dbReference>
<evidence type="ECO:0000313" key="20">
    <source>
        <dbReference type="EMBL" id="AIX46545.1"/>
    </source>
</evidence>
<dbReference type="Proteomes" id="UP000185401">
    <property type="component" value="Segment"/>
</dbReference>
<evidence type="ECO:0000313" key="16">
    <source>
        <dbReference type="EMBL" id="AIX40000.1"/>
    </source>
</evidence>
<dbReference type="EMBL" id="KJ019026">
    <property type="protein sequence ID" value="AIX14239.1"/>
    <property type="molecule type" value="Genomic_DNA"/>
</dbReference>
<dbReference type="EMBL" id="KJ019114">
    <property type="protein sequence ID" value="AIX34972.1"/>
    <property type="molecule type" value="Genomic_DNA"/>
</dbReference>
<dbReference type="EMBL" id="KJ019163">
    <property type="protein sequence ID" value="AIX46545.1"/>
    <property type="molecule type" value="Genomic_DNA"/>
</dbReference>
<dbReference type="Proteomes" id="UP000185387">
    <property type="component" value="Segment"/>
</dbReference>
<dbReference type="Proteomes" id="UP000185397">
    <property type="component" value="Segment"/>
</dbReference>
<reference evidence="21 22" key="1">
    <citation type="submission" date="2013-12" db="EMBL/GenBank/DDBJ databases">
        <title>Ecological redundancy of diverse viral populations within a natural community.</title>
        <authorList>
            <person name="Gregory A.C."/>
            <person name="LaButti K."/>
            <person name="Copeland A."/>
            <person name="Woyke T."/>
            <person name="Sullivan M.B."/>
        </authorList>
    </citation>
    <scope>NUCLEOTIDE SEQUENCE [LARGE SCALE GENOMIC DNA]</scope>
    <source>
        <strain evidence="16">Syn7803C104</strain>
        <strain evidence="17">Syn7803C26</strain>
        <strain evidence="18">Syn7803C31</strain>
        <strain evidence="19">Syn7803C33</strain>
        <strain evidence="20">Syn7803C38</strain>
        <strain evidence="1">Syn7803C42</strain>
        <strain evidence="2">Syn7803C47</strain>
        <strain evidence="3">Syn7803C53</strain>
        <strain evidence="4">Syn7803C59</strain>
        <strain evidence="5">Syn7803C60</strain>
        <strain evidence="6">Syn7803C99</strain>
        <strain evidence="12">Syn7803US1</strain>
        <strain evidence="7">Syn7803US101</strain>
        <strain evidence="8">Syn7803US102</strain>
        <strain evidence="9">Syn7803US112</strain>
        <strain evidence="10">Syn7803US117</strain>
        <strain evidence="11">Syn7803US19</strain>
        <strain evidence="13">Syn7803US60</strain>
        <strain evidence="14">Syn7803US62</strain>
        <strain evidence="15">Syn7803US79</strain>
    </source>
</reference>